<reference evidence="2" key="1">
    <citation type="submission" date="2016-03" db="EMBL/GenBank/DDBJ databases">
        <title>Mechanisms controlling the formation of the plant cell surface in tip-growing cells are functionally conserved among land plants.</title>
        <authorList>
            <person name="Honkanen S."/>
            <person name="Jones V.A."/>
            <person name="Morieri G."/>
            <person name="Champion C."/>
            <person name="Hetherington A.J."/>
            <person name="Kelly S."/>
            <person name="Saint-Marcoux D."/>
            <person name="Proust H."/>
            <person name="Prescott H."/>
            <person name="Dolan L."/>
        </authorList>
    </citation>
    <scope>NUCLEOTIDE SEQUENCE [LARGE SCALE GENOMIC DNA]</scope>
    <source>
        <tissue evidence="2">Whole gametophyte</tissue>
    </source>
</reference>
<dbReference type="EMBL" id="LVLJ01003956">
    <property type="protein sequence ID" value="OAE18999.1"/>
    <property type="molecule type" value="Genomic_DNA"/>
</dbReference>
<dbReference type="GO" id="GO:0003676">
    <property type="term" value="F:nucleic acid binding"/>
    <property type="evidence" value="ECO:0007669"/>
    <property type="project" value="InterPro"/>
</dbReference>
<feature type="domain" description="Integrase catalytic" evidence="1">
    <location>
        <begin position="1"/>
        <end position="125"/>
    </location>
</feature>
<evidence type="ECO:0000313" key="3">
    <source>
        <dbReference type="Proteomes" id="UP000077202"/>
    </source>
</evidence>
<dbReference type="InterPro" id="IPR050951">
    <property type="entry name" value="Retrovirus_Pol_polyprotein"/>
</dbReference>
<name>A0A176VDR2_MARPO</name>
<dbReference type="PANTHER" id="PTHR37984:SF15">
    <property type="entry name" value="INTEGRASE CATALYTIC DOMAIN-CONTAINING PROTEIN"/>
    <property type="match status" value="1"/>
</dbReference>
<gene>
    <name evidence="2" type="ORF">AXG93_2551s1020</name>
</gene>
<dbReference type="PROSITE" id="PS50994">
    <property type="entry name" value="INTEGRASE"/>
    <property type="match status" value="1"/>
</dbReference>
<protein>
    <recommendedName>
        <fullName evidence="1">Integrase catalytic domain-containing protein</fullName>
    </recommendedName>
</protein>
<comment type="caution">
    <text evidence="2">The sequence shown here is derived from an EMBL/GenBank/DDBJ whole genome shotgun (WGS) entry which is preliminary data.</text>
</comment>
<dbReference type="InterPro" id="IPR012337">
    <property type="entry name" value="RNaseH-like_sf"/>
</dbReference>
<dbReference type="InterPro" id="IPR001584">
    <property type="entry name" value="Integrase_cat-core"/>
</dbReference>
<evidence type="ECO:0000259" key="1">
    <source>
        <dbReference type="PROSITE" id="PS50994"/>
    </source>
</evidence>
<dbReference type="SUPFAM" id="SSF53098">
    <property type="entry name" value="Ribonuclease H-like"/>
    <property type="match status" value="1"/>
</dbReference>
<dbReference type="Proteomes" id="UP000077202">
    <property type="component" value="Unassembled WGS sequence"/>
</dbReference>
<keyword evidence="3" id="KW-1185">Reference proteome</keyword>
<dbReference type="InterPro" id="IPR036397">
    <property type="entry name" value="RNaseH_sf"/>
</dbReference>
<organism evidence="2 3">
    <name type="scientific">Marchantia polymorpha subsp. ruderalis</name>
    <dbReference type="NCBI Taxonomy" id="1480154"/>
    <lineage>
        <taxon>Eukaryota</taxon>
        <taxon>Viridiplantae</taxon>
        <taxon>Streptophyta</taxon>
        <taxon>Embryophyta</taxon>
        <taxon>Marchantiophyta</taxon>
        <taxon>Marchantiopsida</taxon>
        <taxon>Marchantiidae</taxon>
        <taxon>Marchantiales</taxon>
        <taxon>Marchantiaceae</taxon>
        <taxon>Marchantia</taxon>
    </lineage>
</organism>
<dbReference type="Gene3D" id="3.30.420.10">
    <property type="entry name" value="Ribonuclease H-like superfamily/Ribonuclease H"/>
    <property type="match status" value="1"/>
</dbReference>
<sequence>MVEARATRRDDAATVAAFLFESIITRYGCPLELVSDRGTHFLNQIIEDLTRYFHIKHRKTTPYNPKANGLTEKSNGLLCKILLKRMGAEESQLYRLQEVTLLDERRRDAEDRTRKIQLRRKERYDKKIKPVLLQAGDLALLYDSRHARFPGKLHLMGGG</sequence>
<dbReference type="PANTHER" id="PTHR37984">
    <property type="entry name" value="PROTEIN CBG26694"/>
    <property type="match status" value="1"/>
</dbReference>
<dbReference type="GO" id="GO:0015074">
    <property type="term" value="P:DNA integration"/>
    <property type="evidence" value="ECO:0007669"/>
    <property type="project" value="InterPro"/>
</dbReference>
<evidence type="ECO:0000313" key="2">
    <source>
        <dbReference type="EMBL" id="OAE18999.1"/>
    </source>
</evidence>
<dbReference type="AlphaFoldDB" id="A0A176VDR2"/>
<proteinExistence type="predicted"/>
<accession>A0A176VDR2</accession>